<keyword evidence="11 14" id="KW-0411">Iron-sulfur</keyword>
<dbReference type="GO" id="GO:0051539">
    <property type="term" value="F:4 iron, 4 sulfur cluster binding"/>
    <property type="evidence" value="ECO:0007669"/>
    <property type="project" value="UniProtKB-UniRule"/>
</dbReference>
<dbReference type="PANTHER" id="PTHR43710:SF5">
    <property type="entry name" value="INDOLEPYRUVATE FERREDOXIN OXIDOREDUCTASE ALPHA SUBUNIT"/>
    <property type="match status" value="1"/>
</dbReference>
<sequence>MKKFLTGNEAVARGAFEAGVTFASAYPGTPSTEILENIAPYKKEIYAEWAPNEKVALEAAIGASIAGARALAAMKHVGVNVAADPLFTYAYTGVNGGLVLVSADDPGMHSSQNEQDNRMYARFSKIAMVEPSDSQESKDFVKIALEISEKFDTPVLFRMTTRICHSKGIVEFGEREEVEIKKYEKNIPKYVATPANGRVLHVKVEERLKKLEEFSNTTELNRIEWNDKKIGIITSGVAYQYAKEVFGDKASYLKLGFSFPLPMKKIKEFADEVETLYIIEELEPYIEEQVKAVGIKCIGKDVIPRTGELNPDIISKAILGEERETIKFDESKTVGRPPTLCAGCPHRGFYYALSKKKNIMVTGDIGCYTLGSAEPLSAMDTCICMGASISTGHGAQKAFEKNGVDKRVVAVIGDSTFFHTGINSLVDVAYNKSNTVTVILDNRITGMTGHQENPGTGYTLQGDKAGMIDIPKLCEAIGITNVKTINPLKLDEVSAALDEALASDEPSVIITRWPCVLKRFSEEDIKEFGQERILCEVIDEKCKGCRICTKTGCPAIEFDAEAKKAKINENMCVGCEVCLQACPFDAIVKAGV</sequence>
<dbReference type="InterPro" id="IPR017896">
    <property type="entry name" value="4Fe4S_Fe-S-bd"/>
</dbReference>
<evidence type="ECO:0000256" key="7">
    <source>
        <dbReference type="ARBA" id="ARBA00022723"/>
    </source>
</evidence>
<dbReference type="Pfam" id="PF00037">
    <property type="entry name" value="Fer4"/>
    <property type="match status" value="1"/>
</dbReference>
<comment type="cofactor">
    <cofactor evidence="14 15">
        <name>[4Fe-4S] cluster</name>
        <dbReference type="ChEBI" id="CHEBI:49883"/>
    </cofactor>
    <text evidence="14 15">Binds 2 [4Fe-4S] clusters. In this family the first cluster has a non-standard and varying [4Fe-4S] binding motif CX(2)CX(2)CX(4-5)CP.</text>
</comment>
<evidence type="ECO:0000256" key="2">
    <source>
        <dbReference type="ARBA" id="ARBA00011238"/>
    </source>
</evidence>
<keyword evidence="18" id="KW-1185">Reference proteome</keyword>
<keyword evidence="7 14" id="KW-0479">Metal-binding</keyword>
<evidence type="ECO:0000256" key="1">
    <source>
        <dbReference type="ARBA" id="ARBA00002995"/>
    </source>
</evidence>
<evidence type="ECO:0000256" key="15">
    <source>
        <dbReference type="PIRSR" id="PIRSR006439-50"/>
    </source>
</evidence>
<dbReference type="AlphaFoldDB" id="A0A1M6SYU1"/>
<feature type="binding site" evidence="15">
    <location>
        <position position="545"/>
    </location>
    <ligand>
        <name>[4Fe-4S] cluster</name>
        <dbReference type="ChEBI" id="CHEBI:49883"/>
        <label>1</label>
    </ligand>
</feature>
<comment type="catalytic activity">
    <reaction evidence="13 14">
        <text>indole-3-pyruvate + 2 oxidized [2Fe-2S]-[ferredoxin] + CoA = (indol-3-yl)acetyl-CoA + 2 reduced [2Fe-2S]-[ferredoxin] + CO2 + H(+)</text>
        <dbReference type="Rhea" id="RHEA:12645"/>
        <dbReference type="Rhea" id="RHEA-COMP:10000"/>
        <dbReference type="Rhea" id="RHEA-COMP:10001"/>
        <dbReference type="ChEBI" id="CHEBI:15378"/>
        <dbReference type="ChEBI" id="CHEBI:16526"/>
        <dbReference type="ChEBI" id="CHEBI:17640"/>
        <dbReference type="ChEBI" id="CHEBI:33737"/>
        <dbReference type="ChEBI" id="CHEBI:33738"/>
        <dbReference type="ChEBI" id="CHEBI:57271"/>
        <dbReference type="ChEBI" id="CHEBI:57287"/>
        <dbReference type="EC" id="1.2.7.8"/>
    </reaction>
</comment>
<dbReference type="PANTHER" id="PTHR43710">
    <property type="entry name" value="2-HYDROXYACYL-COA LYASE"/>
    <property type="match status" value="1"/>
</dbReference>
<dbReference type="GO" id="GO:0043805">
    <property type="term" value="F:indolepyruvate ferredoxin oxidoreductase activity"/>
    <property type="evidence" value="ECO:0007669"/>
    <property type="project" value="UniProtKB-UniRule"/>
</dbReference>
<evidence type="ECO:0000256" key="9">
    <source>
        <dbReference type="ARBA" id="ARBA00023002"/>
    </source>
</evidence>
<evidence type="ECO:0000256" key="8">
    <source>
        <dbReference type="ARBA" id="ARBA00022982"/>
    </source>
</evidence>
<dbReference type="InterPro" id="IPR017900">
    <property type="entry name" value="4Fe4S_Fe_S_CS"/>
</dbReference>
<evidence type="ECO:0000256" key="6">
    <source>
        <dbReference type="ARBA" id="ARBA00022485"/>
    </source>
</evidence>
<dbReference type="Gene3D" id="3.30.70.20">
    <property type="match status" value="1"/>
</dbReference>
<name>A0A1M6SYU1_PARC5</name>
<dbReference type="InterPro" id="IPR002880">
    <property type="entry name" value="Pyrv_Fd/Flavodoxin_OxRdtase_N"/>
</dbReference>
<feature type="binding site" evidence="15">
    <location>
        <position position="572"/>
    </location>
    <ligand>
        <name>[4Fe-4S] cluster</name>
        <dbReference type="ChEBI" id="CHEBI:49883"/>
        <label>2</label>
    </ligand>
</feature>
<evidence type="ECO:0000256" key="10">
    <source>
        <dbReference type="ARBA" id="ARBA00023004"/>
    </source>
</evidence>
<dbReference type="InterPro" id="IPR029061">
    <property type="entry name" value="THDP-binding"/>
</dbReference>
<dbReference type="SUPFAM" id="SSF52518">
    <property type="entry name" value="Thiamin diphosphate-binding fold (THDP-binding)"/>
    <property type="match status" value="2"/>
</dbReference>
<keyword evidence="9 14" id="KW-0560">Oxidoreductase</keyword>
<evidence type="ECO:0000256" key="12">
    <source>
        <dbReference type="ARBA" id="ARBA00030514"/>
    </source>
</evidence>
<organism evidence="17 18">
    <name type="scientific">Paramaledivibacter caminithermalis (strain DSM 15212 / CIP 107654 / DViRD3)</name>
    <name type="common">Clostridium caminithermale</name>
    <dbReference type="NCBI Taxonomy" id="1121301"/>
    <lineage>
        <taxon>Bacteria</taxon>
        <taxon>Bacillati</taxon>
        <taxon>Bacillota</taxon>
        <taxon>Clostridia</taxon>
        <taxon>Peptostreptococcales</taxon>
        <taxon>Caminicellaceae</taxon>
        <taxon>Paramaledivibacter</taxon>
    </lineage>
</organism>
<feature type="domain" description="4Fe-4S ferredoxin-type" evidence="16">
    <location>
        <begin position="563"/>
        <end position="592"/>
    </location>
</feature>
<dbReference type="InterPro" id="IPR009014">
    <property type="entry name" value="Transketo_C/PFOR_II"/>
</dbReference>
<keyword evidence="8 14" id="KW-0249">Electron transport</keyword>
<evidence type="ECO:0000259" key="16">
    <source>
        <dbReference type="PROSITE" id="PS51379"/>
    </source>
</evidence>
<evidence type="ECO:0000256" key="13">
    <source>
        <dbReference type="ARBA" id="ARBA00048332"/>
    </source>
</evidence>
<dbReference type="InterPro" id="IPR017721">
    <property type="entry name" value="IorA"/>
</dbReference>
<dbReference type="EMBL" id="FRAG01000074">
    <property type="protein sequence ID" value="SHK49871.1"/>
    <property type="molecule type" value="Genomic_DNA"/>
</dbReference>
<feature type="binding site" evidence="15">
    <location>
        <position position="575"/>
    </location>
    <ligand>
        <name>[4Fe-4S] cluster</name>
        <dbReference type="ChEBI" id="CHEBI:49883"/>
        <label>2</label>
    </ligand>
</feature>
<dbReference type="Gene3D" id="3.40.50.970">
    <property type="match status" value="2"/>
</dbReference>
<dbReference type="CDD" id="cd02008">
    <property type="entry name" value="TPP_IOR_alpha"/>
    <property type="match status" value="1"/>
</dbReference>
<keyword evidence="6 14" id="KW-0004">4Fe-4S</keyword>
<feature type="binding site" evidence="15">
    <location>
        <position position="578"/>
    </location>
    <ligand>
        <name>[4Fe-4S] cluster</name>
        <dbReference type="ChEBI" id="CHEBI:49883"/>
        <label>2</label>
    </ligand>
</feature>
<feature type="binding site" evidence="15">
    <location>
        <position position="548"/>
    </location>
    <ligand>
        <name>[4Fe-4S] cluster</name>
        <dbReference type="ChEBI" id="CHEBI:49883"/>
        <label>1</label>
    </ligand>
</feature>
<dbReference type="GO" id="GO:0046872">
    <property type="term" value="F:metal ion binding"/>
    <property type="evidence" value="ECO:0007669"/>
    <property type="project" value="UniProtKB-UniRule"/>
</dbReference>
<dbReference type="EC" id="1.2.7.8" evidence="3 14"/>
<dbReference type="InterPro" id="IPR045025">
    <property type="entry name" value="HACL1-like"/>
</dbReference>
<evidence type="ECO:0000313" key="17">
    <source>
        <dbReference type="EMBL" id="SHK49871.1"/>
    </source>
</evidence>
<dbReference type="GO" id="GO:0030976">
    <property type="term" value="F:thiamine pyrophosphate binding"/>
    <property type="evidence" value="ECO:0007669"/>
    <property type="project" value="InterPro"/>
</dbReference>
<dbReference type="NCBIfam" id="TIGR03336">
    <property type="entry name" value="IOR_alpha"/>
    <property type="match status" value="1"/>
</dbReference>
<evidence type="ECO:0000256" key="11">
    <source>
        <dbReference type="ARBA" id="ARBA00023014"/>
    </source>
</evidence>
<feature type="binding site" evidence="15">
    <location>
        <position position="542"/>
    </location>
    <ligand>
        <name>[4Fe-4S] cluster</name>
        <dbReference type="ChEBI" id="CHEBI:49883"/>
        <label>1</label>
    </ligand>
</feature>
<dbReference type="Pfam" id="PF02775">
    <property type="entry name" value="TPP_enzyme_C"/>
    <property type="match status" value="1"/>
</dbReference>
<dbReference type="PROSITE" id="PS51379">
    <property type="entry name" value="4FE4S_FER_2"/>
    <property type="match status" value="2"/>
</dbReference>
<proteinExistence type="predicted"/>
<dbReference type="Pfam" id="PF01855">
    <property type="entry name" value="POR_N"/>
    <property type="match status" value="1"/>
</dbReference>
<evidence type="ECO:0000256" key="3">
    <source>
        <dbReference type="ARBA" id="ARBA00012812"/>
    </source>
</evidence>
<dbReference type="SUPFAM" id="SSF52922">
    <property type="entry name" value="TK C-terminal domain-like"/>
    <property type="match status" value="1"/>
</dbReference>
<keyword evidence="5 14" id="KW-0813">Transport</keyword>
<dbReference type="InterPro" id="IPR011766">
    <property type="entry name" value="TPP_enzyme_TPP-bd"/>
</dbReference>
<evidence type="ECO:0000313" key="18">
    <source>
        <dbReference type="Proteomes" id="UP000184465"/>
    </source>
</evidence>
<dbReference type="CDD" id="cd07034">
    <property type="entry name" value="TPP_PYR_PFOR_IOR-alpha_like"/>
    <property type="match status" value="1"/>
</dbReference>
<dbReference type="FunFam" id="3.40.50.970:FF:000039">
    <property type="entry name" value="Indolepyruvate oxidoreductase subunit IorA"/>
    <property type="match status" value="1"/>
</dbReference>
<dbReference type="PIRSF" id="PIRSF006439">
    <property type="entry name" value="Indolepyruvate_ferr_oxidored"/>
    <property type="match status" value="1"/>
</dbReference>
<keyword evidence="17" id="KW-0670">Pyruvate</keyword>
<protein>
    <recommendedName>
        <fullName evidence="4 14">Indolepyruvate oxidoreductase subunit IorA</fullName>
        <shortName evidence="14">IOR</shortName>
        <ecNumber evidence="3 14">1.2.7.8</ecNumber>
    </recommendedName>
    <alternativeName>
        <fullName evidence="12 14">Indolepyruvate ferredoxin oxidoreductase subunit alpha</fullName>
    </alternativeName>
</protein>
<gene>
    <name evidence="17" type="ORF">SAMN02745912_03489</name>
</gene>
<comment type="function">
    <text evidence="1 14">Catalyzes the ferredoxin-dependent oxidative decarboxylation of arylpyruvates.</text>
</comment>
<reference evidence="18" key="1">
    <citation type="submission" date="2016-11" db="EMBL/GenBank/DDBJ databases">
        <authorList>
            <person name="Varghese N."/>
            <person name="Submissions S."/>
        </authorList>
    </citation>
    <scope>NUCLEOTIDE SEQUENCE [LARGE SCALE GENOMIC DNA]</scope>
    <source>
        <strain evidence="18">DSM 15212 / CIP 107654 / DViRD3</strain>
    </source>
</reference>
<evidence type="ECO:0000256" key="4">
    <source>
        <dbReference type="ARBA" id="ARBA00017710"/>
    </source>
</evidence>
<dbReference type="PROSITE" id="PS00198">
    <property type="entry name" value="4FE4S_FER_1"/>
    <property type="match status" value="1"/>
</dbReference>
<evidence type="ECO:0000256" key="5">
    <source>
        <dbReference type="ARBA" id="ARBA00022448"/>
    </source>
</evidence>
<keyword evidence="10 14" id="KW-0408">Iron</keyword>
<feature type="domain" description="4Fe-4S ferredoxin-type" evidence="16">
    <location>
        <begin position="533"/>
        <end position="561"/>
    </location>
</feature>
<evidence type="ECO:0000256" key="14">
    <source>
        <dbReference type="PIRNR" id="PIRNR006439"/>
    </source>
</evidence>
<dbReference type="OrthoDB" id="9804603at2"/>
<dbReference type="SUPFAM" id="SSF54862">
    <property type="entry name" value="4Fe-4S ferredoxins"/>
    <property type="match status" value="1"/>
</dbReference>
<dbReference type="Proteomes" id="UP000184465">
    <property type="component" value="Unassembled WGS sequence"/>
</dbReference>
<accession>A0A1M6SYU1</accession>
<comment type="subunit">
    <text evidence="2">Heterodimer of the IorA and IorB subunits.</text>
</comment>
<feature type="binding site" evidence="15">
    <location>
        <position position="553"/>
    </location>
    <ligand>
        <name>[4Fe-4S] cluster</name>
        <dbReference type="ChEBI" id="CHEBI:49883"/>
        <label>2</label>
    </ligand>
</feature>
<dbReference type="RefSeq" id="WP_073152999.1">
    <property type="nucleotide sequence ID" value="NZ_FRAG01000074.1"/>
</dbReference>
<feature type="binding site" evidence="15">
    <location>
        <position position="582"/>
    </location>
    <ligand>
        <name>[4Fe-4S] cluster</name>
        <dbReference type="ChEBI" id="CHEBI:49883"/>
        <label>1</label>
    </ligand>
</feature>
<dbReference type="STRING" id="1121301.SAMN02745912_03489"/>